<name>A0AAN8T0E7_SOLBU</name>
<dbReference type="AlphaFoldDB" id="A0AAN8T0E7"/>
<gene>
    <name evidence="1" type="ORF">RDI58_024753</name>
</gene>
<dbReference type="Proteomes" id="UP001371456">
    <property type="component" value="Unassembled WGS sequence"/>
</dbReference>
<comment type="caution">
    <text evidence="1">The sequence shown here is derived from an EMBL/GenBank/DDBJ whole genome shotgun (WGS) entry which is preliminary data.</text>
</comment>
<dbReference type="EMBL" id="JBANQN010000010">
    <property type="protein sequence ID" value="KAK6778035.1"/>
    <property type="molecule type" value="Genomic_DNA"/>
</dbReference>
<proteinExistence type="predicted"/>
<protein>
    <submittedName>
        <fullName evidence="1">Uncharacterized protein</fullName>
    </submittedName>
</protein>
<organism evidence="1 2">
    <name type="scientific">Solanum bulbocastanum</name>
    <name type="common">Wild potato</name>
    <dbReference type="NCBI Taxonomy" id="147425"/>
    <lineage>
        <taxon>Eukaryota</taxon>
        <taxon>Viridiplantae</taxon>
        <taxon>Streptophyta</taxon>
        <taxon>Embryophyta</taxon>
        <taxon>Tracheophyta</taxon>
        <taxon>Spermatophyta</taxon>
        <taxon>Magnoliopsida</taxon>
        <taxon>eudicotyledons</taxon>
        <taxon>Gunneridae</taxon>
        <taxon>Pentapetalae</taxon>
        <taxon>asterids</taxon>
        <taxon>lamiids</taxon>
        <taxon>Solanales</taxon>
        <taxon>Solanaceae</taxon>
        <taxon>Solanoideae</taxon>
        <taxon>Solaneae</taxon>
        <taxon>Solanum</taxon>
    </lineage>
</organism>
<reference evidence="1 2" key="1">
    <citation type="submission" date="2024-02" db="EMBL/GenBank/DDBJ databases">
        <title>de novo genome assembly of Solanum bulbocastanum strain 11H21.</title>
        <authorList>
            <person name="Hosaka A.J."/>
        </authorList>
    </citation>
    <scope>NUCLEOTIDE SEQUENCE [LARGE SCALE GENOMIC DNA]</scope>
    <source>
        <tissue evidence="1">Young leaves</tissue>
    </source>
</reference>
<evidence type="ECO:0000313" key="2">
    <source>
        <dbReference type="Proteomes" id="UP001371456"/>
    </source>
</evidence>
<keyword evidence="2" id="KW-1185">Reference proteome</keyword>
<accession>A0AAN8T0E7</accession>
<sequence>MTTALLCQFKIDVHTELAGLMTSKEKNDDPPSTKRSVEMKLRRPAAFPVHDHCAANVRGCGSTSQNPHQMEFPTVSAITANELHHAALPVTADKQNNIVNPLCVYEVDEYHDKICFPIVATII</sequence>
<evidence type="ECO:0000313" key="1">
    <source>
        <dbReference type="EMBL" id="KAK6778035.1"/>
    </source>
</evidence>